<dbReference type="InterPro" id="IPR011004">
    <property type="entry name" value="Trimer_LpxA-like_sf"/>
</dbReference>
<dbReference type="SUPFAM" id="SSF51161">
    <property type="entry name" value="Trimeric LpxA-like enzymes"/>
    <property type="match status" value="1"/>
</dbReference>
<dbReference type="InterPro" id="IPR047324">
    <property type="entry name" value="LbH_gamma_CA-like"/>
</dbReference>
<dbReference type="CDD" id="cd04645">
    <property type="entry name" value="LbH_gamma_CA_like"/>
    <property type="match status" value="1"/>
</dbReference>
<evidence type="ECO:0000313" key="1">
    <source>
        <dbReference type="EMBL" id="ABZ07727.1"/>
    </source>
</evidence>
<dbReference type="PANTHER" id="PTHR13061">
    <property type="entry name" value="DYNACTIN SUBUNIT P25"/>
    <property type="match status" value="1"/>
</dbReference>
<proteinExistence type="predicted"/>
<keyword evidence="1" id="KW-0808">Transferase</keyword>
<dbReference type="Gene3D" id="2.160.10.10">
    <property type="entry name" value="Hexapeptide repeat proteins"/>
    <property type="match status" value="1"/>
</dbReference>
<accession>B3T568</accession>
<dbReference type="GO" id="GO:0016740">
    <property type="term" value="F:transferase activity"/>
    <property type="evidence" value="ECO:0007669"/>
    <property type="project" value="UniProtKB-KW"/>
</dbReference>
<dbReference type="InterPro" id="IPR050484">
    <property type="entry name" value="Transf_Hexapept/Carb_Anhydrase"/>
</dbReference>
<protein>
    <submittedName>
        <fullName evidence="1">Putative bacterial transferase hexapeptide (Three repeats)</fullName>
    </submittedName>
</protein>
<dbReference type="EMBL" id="EU016608">
    <property type="protein sequence ID" value="ABZ07727.1"/>
    <property type="molecule type" value="Genomic_DNA"/>
</dbReference>
<organism evidence="1">
    <name type="scientific">uncultured marine microorganism HF4000_ANIW141A21</name>
    <dbReference type="NCBI Taxonomy" id="455535"/>
    <lineage>
        <taxon>unclassified sequences</taxon>
        <taxon>environmental samples</taxon>
    </lineage>
</organism>
<gene>
    <name evidence="1" type="ORF">ALOHA_HF4000ANIW141A21ctg1g11</name>
</gene>
<dbReference type="InterPro" id="IPR001451">
    <property type="entry name" value="Hexapep"/>
</dbReference>
<name>B3T568_9ZZZZ</name>
<reference evidence="1" key="1">
    <citation type="journal article" date="2008" name="ISME J.">
        <title>Genomic patterns of recombination, clonal divergence and environment in marine microbial populations.</title>
        <authorList>
            <person name="Konstantinidis K.T."/>
            <person name="Delong E.F."/>
        </authorList>
    </citation>
    <scope>NUCLEOTIDE SEQUENCE</scope>
</reference>
<sequence>MFIKQYLSYNQSLTTILALGDKVPKVHPTAVLLDGSVISGDVQLAENVGVWYNAVIRGDESSIKIGKNTNIQDGCIIHSDYGITAEIGDNVTLGHGTIVHGCKISDNCLIGMGSVLLNRCEIGEWSLIGANSLITMGTKIPTRSLVMGSPAKVIRELTEEEIQAISDNATTYLRFAAEHKMRRVVGHE</sequence>
<dbReference type="PANTHER" id="PTHR13061:SF29">
    <property type="entry name" value="GAMMA CARBONIC ANHYDRASE-LIKE 1, MITOCHONDRIAL-RELATED"/>
    <property type="match status" value="1"/>
</dbReference>
<dbReference type="AlphaFoldDB" id="B3T568"/>
<dbReference type="Pfam" id="PF00132">
    <property type="entry name" value="Hexapep"/>
    <property type="match status" value="1"/>
</dbReference>